<dbReference type="InterPro" id="IPR018958">
    <property type="entry name" value="Knr4/Smi1-like_dom"/>
</dbReference>
<reference evidence="3" key="1">
    <citation type="journal article" date="2019" name="Int. J. Syst. Evol. Microbiol.">
        <title>The Global Catalogue of Microorganisms (GCM) 10K type strain sequencing project: providing services to taxonomists for standard genome sequencing and annotation.</title>
        <authorList>
            <consortium name="The Broad Institute Genomics Platform"/>
            <consortium name="The Broad Institute Genome Sequencing Center for Infectious Disease"/>
            <person name="Wu L."/>
            <person name="Ma J."/>
        </authorList>
    </citation>
    <scope>NUCLEOTIDE SEQUENCE [LARGE SCALE GENOMIC DNA]</scope>
    <source>
        <strain evidence="3">JCM 17225</strain>
    </source>
</reference>
<dbReference type="RefSeq" id="WP_345049692.1">
    <property type="nucleotide sequence ID" value="NZ_BAABDK010000001.1"/>
</dbReference>
<dbReference type="Gene3D" id="3.40.1580.10">
    <property type="entry name" value="SMI1/KNR4-like"/>
    <property type="match status" value="1"/>
</dbReference>
<gene>
    <name evidence="2" type="ORF">GCM10022409_04110</name>
</gene>
<dbReference type="Proteomes" id="UP001501469">
    <property type="component" value="Unassembled WGS sequence"/>
</dbReference>
<dbReference type="InterPro" id="IPR037883">
    <property type="entry name" value="Knr4/Smi1-like_sf"/>
</dbReference>
<organism evidence="2 3">
    <name type="scientific">Hymenobacter glaciei</name>
    <dbReference type="NCBI Taxonomy" id="877209"/>
    <lineage>
        <taxon>Bacteria</taxon>
        <taxon>Pseudomonadati</taxon>
        <taxon>Bacteroidota</taxon>
        <taxon>Cytophagia</taxon>
        <taxon>Cytophagales</taxon>
        <taxon>Hymenobacteraceae</taxon>
        <taxon>Hymenobacter</taxon>
    </lineage>
</organism>
<protein>
    <recommendedName>
        <fullName evidence="1">Knr4/Smi1-like domain-containing protein</fullName>
    </recommendedName>
</protein>
<evidence type="ECO:0000313" key="3">
    <source>
        <dbReference type="Proteomes" id="UP001501469"/>
    </source>
</evidence>
<dbReference type="EMBL" id="BAABDK010000001">
    <property type="protein sequence ID" value="GAA4023437.1"/>
    <property type="molecule type" value="Genomic_DNA"/>
</dbReference>
<accession>A0ABP7TAJ6</accession>
<evidence type="ECO:0000259" key="1">
    <source>
        <dbReference type="Pfam" id="PF09346"/>
    </source>
</evidence>
<name>A0ABP7TAJ6_9BACT</name>
<dbReference type="Pfam" id="PF09346">
    <property type="entry name" value="SMI1_KNR4"/>
    <property type="match status" value="1"/>
</dbReference>
<keyword evidence="3" id="KW-1185">Reference proteome</keyword>
<evidence type="ECO:0000313" key="2">
    <source>
        <dbReference type="EMBL" id="GAA4023437.1"/>
    </source>
</evidence>
<dbReference type="SUPFAM" id="SSF160631">
    <property type="entry name" value="SMI1/KNR4-like"/>
    <property type="match status" value="1"/>
</dbReference>
<feature type="domain" description="Knr4/Smi1-like" evidence="1">
    <location>
        <begin position="3"/>
        <end position="133"/>
    </location>
</feature>
<sequence>MPDAIASIERHYDFVLPDLYKRLYHDGMLDWFLDGGFPNHDWYKNIFPRLRQKPPILLFAQDFELYAPETVPTLDLSEDWGTAHGFVPLGHTGGGDLYAFCLTLATDGETPITLSLHDDNKTTVLAPSLEGFIFREMLDRATSFDEYAQEGYAGFEELRADLQRAVQSISPYLRPAWGSLLAEVYARPLGQEIIVLPRRQYTVDTLLPSTEFEAIVAREIGFAQLNTTFEHLAE</sequence>
<comment type="caution">
    <text evidence="2">The sequence shown here is derived from an EMBL/GenBank/DDBJ whole genome shotgun (WGS) entry which is preliminary data.</text>
</comment>
<proteinExistence type="predicted"/>